<gene>
    <name evidence="5" type="ORF">G4V39_10725</name>
</gene>
<dbReference type="InterPro" id="IPR003593">
    <property type="entry name" value="AAA+_ATPase"/>
</dbReference>
<dbReference type="FunFam" id="3.40.50.300:FF:000016">
    <property type="entry name" value="Oligopeptide ABC transporter ATP-binding component"/>
    <property type="match status" value="1"/>
</dbReference>
<dbReference type="KEGG" id="tav:G4V39_10725"/>
<dbReference type="AlphaFoldDB" id="A0A6G7PYX1"/>
<dbReference type="Pfam" id="PF08352">
    <property type="entry name" value="oligo_HPY"/>
    <property type="match status" value="1"/>
</dbReference>
<dbReference type="InterPro" id="IPR013563">
    <property type="entry name" value="Oligopep_ABC_C"/>
</dbReference>
<dbReference type="EMBL" id="CP048877">
    <property type="protein sequence ID" value="QIJ72721.1"/>
    <property type="molecule type" value="Genomic_DNA"/>
</dbReference>
<evidence type="ECO:0000256" key="2">
    <source>
        <dbReference type="ARBA" id="ARBA00022448"/>
    </source>
</evidence>
<dbReference type="GO" id="GO:0016887">
    <property type="term" value="F:ATP hydrolysis activity"/>
    <property type="evidence" value="ECO:0007669"/>
    <property type="project" value="InterPro"/>
</dbReference>
<dbReference type="InterPro" id="IPR017871">
    <property type="entry name" value="ABC_transporter-like_CS"/>
</dbReference>
<keyword evidence="4 5" id="KW-0067">ATP-binding</keyword>
<dbReference type="PANTHER" id="PTHR43776">
    <property type="entry name" value="TRANSPORT ATP-BINDING PROTEIN"/>
    <property type="match status" value="1"/>
</dbReference>
<dbReference type="SUPFAM" id="SSF52540">
    <property type="entry name" value="P-loop containing nucleoside triphosphate hydrolases"/>
    <property type="match status" value="1"/>
</dbReference>
<evidence type="ECO:0000256" key="3">
    <source>
        <dbReference type="ARBA" id="ARBA00022741"/>
    </source>
</evidence>
<dbReference type="Proteomes" id="UP000502179">
    <property type="component" value="Chromosome"/>
</dbReference>
<dbReference type="CDD" id="cd03257">
    <property type="entry name" value="ABC_NikE_OppD_transporters"/>
    <property type="match status" value="1"/>
</dbReference>
<keyword evidence="3" id="KW-0547">Nucleotide-binding</keyword>
<evidence type="ECO:0000256" key="4">
    <source>
        <dbReference type="ARBA" id="ARBA00022840"/>
    </source>
</evidence>
<dbReference type="InterPro" id="IPR050319">
    <property type="entry name" value="ABC_transp_ATP-bind"/>
</dbReference>
<dbReference type="PROSITE" id="PS00211">
    <property type="entry name" value="ABC_TRANSPORTER_1"/>
    <property type="match status" value="1"/>
</dbReference>
<name>A0A6G7PYX1_9BACT</name>
<comment type="similarity">
    <text evidence="1">Belongs to the ABC transporter superfamily.</text>
</comment>
<evidence type="ECO:0000313" key="5">
    <source>
        <dbReference type="EMBL" id="QIJ72721.1"/>
    </source>
</evidence>
<reference evidence="5 6" key="1">
    <citation type="submission" date="2020-02" db="EMBL/GenBank/DDBJ databases">
        <title>Genome analysis of Thermosulfuriphilus ammonigenes ST65T, an anaerobic thermophilic chemolithoautotrophic bacterium isolated from a deep-sea hydrothermal vent.</title>
        <authorList>
            <person name="Slobodkina G."/>
            <person name="Allioux M."/>
            <person name="Merkel A."/>
            <person name="Alain K."/>
            <person name="Jebbar M."/>
            <person name="Slobodkin A."/>
        </authorList>
    </citation>
    <scope>NUCLEOTIDE SEQUENCE [LARGE SCALE GENOMIC DNA]</scope>
    <source>
        <strain evidence="5 6">ST65</strain>
    </source>
</reference>
<protein>
    <submittedName>
        <fullName evidence="5">ATP-binding cassette domain-containing protein</fullName>
    </submittedName>
</protein>
<accession>A0A6G7PYX1</accession>
<dbReference type="GO" id="GO:0015833">
    <property type="term" value="P:peptide transport"/>
    <property type="evidence" value="ECO:0007669"/>
    <property type="project" value="InterPro"/>
</dbReference>
<evidence type="ECO:0000256" key="1">
    <source>
        <dbReference type="ARBA" id="ARBA00005417"/>
    </source>
</evidence>
<dbReference type="NCBIfam" id="TIGR01727">
    <property type="entry name" value="oligo_HPY"/>
    <property type="match status" value="1"/>
</dbReference>
<dbReference type="Pfam" id="PF00005">
    <property type="entry name" value="ABC_tran"/>
    <property type="match status" value="1"/>
</dbReference>
<sequence>MPEALRVKDLWKTYSVSRGLFDRRRRSLVALAGVSFSVKRGEVLGLVGESGCGKSTLGRIIVALESPDRGEVIIGGQRIHQGQALPGLRRKVQIVFQDPFSSLNPRQKVRDILAEPFVVHKVLKGRALSERVADLLLMVGLPPEAASRYPHEFSGGQRQRIGIARALALSPEVIVLDEPTSALDVSVQAQILNLLKDLKEELSLTYIFISHDLPVVEFMSDRIAVMYMGHLMEIFPKNFKGPLHPYTETLLAAIPVPRPGYQKTRPVFGEPPSPLELPAGCPFVSRCQEKASVCQRKAPVLKEVGPNHLVACFARERE</sequence>
<proteinExistence type="inferred from homology"/>
<dbReference type="GO" id="GO:0055085">
    <property type="term" value="P:transmembrane transport"/>
    <property type="evidence" value="ECO:0007669"/>
    <property type="project" value="UniProtKB-ARBA"/>
</dbReference>
<dbReference type="GO" id="GO:0005524">
    <property type="term" value="F:ATP binding"/>
    <property type="evidence" value="ECO:0007669"/>
    <property type="project" value="UniProtKB-KW"/>
</dbReference>
<dbReference type="PANTHER" id="PTHR43776:SF7">
    <property type="entry name" value="D,D-DIPEPTIDE TRANSPORT ATP-BINDING PROTEIN DDPF-RELATED"/>
    <property type="match status" value="1"/>
</dbReference>
<dbReference type="SMART" id="SM00382">
    <property type="entry name" value="AAA"/>
    <property type="match status" value="1"/>
</dbReference>
<keyword evidence="2" id="KW-0813">Transport</keyword>
<organism evidence="5 6">
    <name type="scientific">Thermosulfuriphilus ammonigenes</name>
    <dbReference type="NCBI Taxonomy" id="1936021"/>
    <lineage>
        <taxon>Bacteria</taxon>
        <taxon>Pseudomonadati</taxon>
        <taxon>Thermodesulfobacteriota</taxon>
        <taxon>Thermodesulfobacteria</taxon>
        <taxon>Thermodesulfobacteriales</taxon>
        <taxon>Thermodesulfobacteriaceae</taxon>
        <taxon>Thermosulfuriphilus</taxon>
    </lineage>
</organism>
<evidence type="ECO:0000313" key="6">
    <source>
        <dbReference type="Proteomes" id="UP000502179"/>
    </source>
</evidence>
<dbReference type="RefSeq" id="WP_166032936.1">
    <property type="nucleotide sequence ID" value="NZ_CP048877.1"/>
</dbReference>
<dbReference type="InterPro" id="IPR003439">
    <property type="entry name" value="ABC_transporter-like_ATP-bd"/>
</dbReference>
<dbReference type="InterPro" id="IPR027417">
    <property type="entry name" value="P-loop_NTPase"/>
</dbReference>
<dbReference type="PROSITE" id="PS50893">
    <property type="entry name" value="ABC_TRANSPORTER_2"/>
    <property type="match status" value="1"/>
</dbReference>
<keyword evidence="6" id="KW-1185">Reference proteome</keyword>
<dbReference type="Gene3D" id="3.40.50.300">
    <property type="entry name" value="P-loop containing nucleotide triphosphate hydrolases"/>
    <property type="match status" value="1"/>
</dbReference>